<evidence type="ECO:0000313" key="2">
    <source>
        <dbReference type="Proteomes" id="UP000790347"/>
    </source>
</evidence>
<gene>
    <name evidence="1" type="ORF">DERF_001160</name>
</gene>
<accession>A0A922IAB0</accession>
<evidence type="ECO:0000313" key="1">
    <source>
        <dbReference type="EMBL" id="KAH9527117.1"/>
    </source>
</evidence>
<keyword evidence="2" id="KW-1185">Reference proteome</keyword>
<protein>
    <submittedName>
        <fullName evidence="1">Uncharacterized protein</fullName>
    </submittedName>
</protein>
<dbReference type="AlphaFoldDB" id="A0A922IAB0"/>
<sequence>MIGSPKKNNGTEQNGKIFDSIKTTTTTTKVIVETIKDVGNGVFVFYIYSSNPNMLVGWKKK</sequence>
<reference evidence="1" key="2">
    <citation type="journal article" date="2022" name="Res Sq">
        <title>Comparative Genomics Reveals Insights into the Divergent Evolution of Astigmatic Mites and Household Pest Adaptations.</title>
        <authorList>
            <person name="Xiong Q."/>
            <person name="Wan A.T.-Y."/>
            <person name="Liu X.-Y."/>
            <person name="Fung C.S.-H."/>
            <person name="Xiao X."/>
            <person name="Malainual N."/>
            <person name="Hou J."/>
            <person name="Wang L."/>
            <person name="Wang M."/>
            <person name="Yang K."/>
            <person name="Cui Y."/>
            <person name="Leung E."/>
            <person name="Nong W."/>
            <person name="Shin S.-K."/>
            <person name="Au S."/>
            <person name="Jeong K.Y."/>
            <person name="Chew F.T."/>
            <person name="Hui J."/>
            <person name="Leung T.F."/>
            <person name="Tungtrongchitr A."/>
            <person name="Zhong N."/>
            <person name="Liu Z."/>
            <person name="Tsui S."/>
        </authorList>
    </citation>
    <scope>NUCLEOTIDE SEQUENCE</scope>
    <source>
        <strain evidence="1">Derf</strain>
        <tissue evidence="1">Whole organism</tissue>
    </source>
</reference>
<dbReference type="EMBL" id="ASGP02000001">
    <property type="protein sequence ID" value="KAH9527117.1"/>
    <property type="molecule type" value="Genomic_DNA"/>
</dbReference>
<dbReference type="Proteomes" id="UP000790347">
    <property type="component" value="Unassembled WGS sequence"/>
</dbReference>
<proteinExistence type="predicted"/>
<organism evidence="1 2">
    <name type="scientific">Dermatophagoides farinae</name>
    <name type="common">American house dust mite</name>
    <dbReference type="NCBI Taxonomy" id="6954"/>
    <lineage>
        <taxon>Eukaryota</taxon>
        <taxon>Metazoa</taxon>
        <taxon>Ecdysozoa</taxon>
        <taxon>Arthropoda</taxon>
        <taxon>Chelicerata</taxon>
        <taxon>Arachnida</taxon>
        <taxon>Acari</taxon>
        <taxon>Acariformes</taxon>
        <taxon>Sarcoptiformes</taxon>
        <taxon>Astigmata</taxon>
        <taxon>Psoroptidia</taxon>
        <taxon>Analgoidea</taxon>
        <taxon>Pyroglyphidae</taxon>
        <taxon>Dermatophagoidinae</taxon>
        <taxon>Dermatophagoides</taxon>
    </lineage>
</organism>
<reference evidence="1" key="1">
    <citation type="submission" date="2013-05" db="EMBL/GenBank/DDBJ databases">
        <authorList>
            <person name="Yim A.K.Y."/>
            <person name="Chan T.F."/>
            <person name="Ji K.M."/>
            <person name="Liu X.Y."/>
            <person name="Zhou J.W."/>
            <person name="Li R.Q."/>
            <person name="Yang K.Y."/>
            <person name="Li J."/>
            <person name="Li M."/>
            <person name="Law P.T.W."/>
            <person name="Wu Y.L."/>
            <person name="Cai Z.L."/>
            <person name="Qin H."/>
            <person name="Bao Y."/>
            <person name="Leung R.K.K."/>
            <person name="Ng P.K.S."/>
            <person name="Zou J."/>
            <person name="Zhong X.J."/>
            <person name="Ran P.X."/>
            <person name="Zhong N.S."/>
            <person name="Liu Z.G."/>
            <person name="Tsui S.K.W."/>
        </authorList>
    </citation>
    <scope>NUCLEOTIDE SEQUENCE</scope>
    <source>
        <strain evidence="1">Derf</strain>
        <tissue evidence="1">Whole organism</tissue>
    </source>
</reference>
<name>A0A922IAB0_DERFA</name>
<comment type="caution">
    <text evidence="1">The sequence shown here is derived from an EMBL/GenBank/DDBJ whole genome shotgun (WGS) entry which is preliminary data.</text>
</comment>